<dbReference type="GO" id="GO:0010133">
    <property type="term" value="P:L-proline catabolic process to L-glutamate"/>
    <property type="evidence" value="ECO:0007669"/>
    <property type="project" value="InterPro"/>
</dbReference>
<dbReference type="Gene3D" id="3.40.309.10">
    <property type="entry name" value="Aldehyde Dehydrogenase, Chain A, domain 2"/>
    <property type="match status" value="1"/>
</dbReference>
<dbReference type="FunFam" id="3.40.309.10:FF:000005">
    <property type="entry name" value="1-pyrroline-5-carboxylate dehydrogenase 1"/>
    <property type="match status" value="1"/>
</dbReference>
<feature type="domain" description="Aldehyde dehydrogenase" evidence="7">
    <location>
        <begin position="578"/>
        <end position="1019"/>
    </location>
</feature>
<dbReference type="PIRSF" id="PIRSF000197">
    <property type="entry name" value="Bifunct_PutA"/>
    <property type="match status" value="1"/>
</dbReference>
<evidence type="ECO:0000256" key="5">
    <source>
        <dbReference type="ARBA" id="ARBA00048142"/>
    </source>
</evidence>
<dbReference type="Pfam" id="PF00171">
    <property type="entry name" value="Aldedh"/>
    <property type="match status" value="1"/>
</dbReference>
<dbReference type="PROSITE" id="PS00070">
    <property type="entry name" value="ALDEHYDE_DEHYDR_CYS"/>
    <property type="match status" value="1"/>
</dbReference>
<dbReference type="GO" id="GO:0003700">
    <property type="term" value="F:DNA-binding transcription factor activity"/>
    <property type="evidence" value="ECO:0007669"/>
    <property type="project" value="InterPro"/>
</dbReference>
<dbReference type="InterPro" id="IPR016162">
    <property type="entry name" value="Ald_DH_N"/>
</dbReference>
<dbReference type="InterPro" id="IPR029510">
    <property type="entry name" value="Ald_DH_CS_GLU"/>
</dbReference>
<name>A0A381QTY4_9ZZZZ</name>
<organism evidence="9">
    <name type="scientific">marine metagenome</name>
    <dbReference type="NCBI Taxonomy" id="408172"/>
    <lineage>
        <taxon>unclassified sequences</taxon>
        <taxon>metagenomes</taxon>
        <taxon>ecological metagenomes</taxon>
    </lineage>
</organism>
<evidence type="ECO:0000259" key="8">
    <source>
        <dbReference type="Pfam" id="PF01619"/>
    </source>
</evidence>
<reference evidence="9" key="1">
    <citation type="submission" date="2018-05" db="EMBL/GenBank/DDBJ databases">
        <authorList>
            <person name="Lanie J.A."/>
            <person name="Ng W.-L."/>
            <person name="Kazmierczak K.M."/>
            <person name="Andrzejewski T.M."/>
            <person name="Davidsen T.M."/>
            <person name="Wayne K.J."/>
            <person name="Tettelin H."/>
            <person name="Glass J.I."/>
            <person name="Rusch D."/>
            <person name="Podicherti R."/>
            <person name="Tsui H.-C.T."/>
            <person name="Winkler M.E."/>
        </authorList>
    </citation>
    <scope>NUCLEOTIDE SEQUENCE</scope>
</reference>
<dbReference type="PANTHER" id="PTHR42862:SF1">
    <property type="entry name" value="DELTA-1-PYRROLINE-5-CARBOXYLATE DEHYDROGENASE 2, ISOFORM A-RELATED"/>
    <property type="match status" value="1"/>
</dbReference>
<dbReference type="InterPro" id="IPR029041">
    <property type="entry name" value="FAD-linked_oxidoreductase-like"/>
</dbReference>
<dbReference type="InterPro" id="IPR016160">
    <property type="entry name" value="Ald_DH_CS_CYS"/>
</dbReference>
<evidence type="ECO:0000256" key="2">
    <source>
        <dbReference type="ARBA" id="ARBA00012884"/>
    </source>
</evidence>
<dbReference type="InterPro" id="IPR050485">
    <property type="entry name" value="Proline_metab_enzyme"/>
</dbReference>
<dbReference type="GO" id="GO:0009898">
    <property type="term" value="C:cytoplasmic side of plasma membrane"/>
    <property type="evidence" value="ECO:0007669"/>
    <property type="project" value="TreeGrafter"/>
</dbReference>
<dbReference type="SUPFAM" id="SSF53720">
    <property type="entry name" value="ALDH-like"/>
    <property type="match status" value="1"/>
</dbReference>
<dbReference type="Gene3D" id="3.20.20.220">
    <property type="match status" value="1"/>
</dbReference>
<feature type="domain" description="Proline dehydrogenase" evidence="8">
    <location>
        <begin position="138"/>
        <end position="474"/>
    </location>
</feature>
<sequence>MSSSTHKKTELPEILRKTMVLAENLQNRANALRTKEELAQQQMMRHLLNHPSDKTVLMHLVDQSFRSENPHRVIDQFRYLLEHHGIPHFFPQTEQWLLKIFLKLGNMFPQISHSQIWRKIREDARRTILPEEEAFLQAHLKKRQAEGVQVNLNHLGEAVLGDGEAKNRLKHYGGSLRNPDIHTISIKISNIVAQLHPLGFDSELSLICERLSELYRTALDNPVLHSDGKRRAKFVNLDMEAYHDLDLTMSAFMRTLDQPEFKDLEAGIVLQAYLPDSFLRQQELVEWAKKRIKKGGSPVKMRLVKGANLAMEALEAEIQSWPLVVYDSKIETDANFKRMLEFGLRPENIAAVHFGLASHNLFDLAYTLVLAEENDISKGLVFEMLEGMADHMRRALQEKFQIRHELEITDIVENKAENPIPENQPPTTNHQPSVQNSKLLLYTPVTSKSHFISAIAYLIRRLDENTNPDNFLRHSFDISVGSDEWLFLEKQFLDAWQMKEAVSCEPRRQQNRAKEIFSENLGTLAESIFRNEPDTDWVLPENRKWAEEIRNKWQPTEKTKTKNIPLFIGNTEIKTKRKQKEFIDPSQPKTSKVFSVALATKMDVNKAVKIAKDDPAQWRETTLAERHKILGKAAQNLRKKRGDLIGISAAVCGKTFYETDPEISEAIDFVEYYPYSLSLLKNQTSLKLFPLGVVLVIPPWNFPVAIPTGGVAAGLASGNTVLFKPSPLAFPLGAEIAQCFWDAGIPHEALQLVTCEDGEPIQTLSGHPDVNAIIFTGGTKTALSLLEKRPDAELSAETGGKNATIVTAMADRDQTVEHVLHSAFSHSGQKCSATSLLVLEKEVFEDVTFRKQLLDAIQTLKVGSVWDFANKMGPLIREPLEDLQTGLKTLDVGESWALPPKCDKNNPKLWHPSVKWGVRRGSFSHQTEFFGPLLSVMKADSLEDAIEIVNGTDYGLTSGLESLDPREQKIWSEKIKAGNLYINRVTTGAIVLRQPFGGMGLSAIGAGIKAGSPNYAVQFCRIEEGNKPTQGLLREESPLHLLARNWQTDLMSNTSRITNYYTNSGGSTKKEIAEIRHELQKTIQAIYSCLYQYEREFSGEQDFFRLRGQDNLLRYLPIGKVTVRLHPDDGLFDSLIRIAAALIAKCEVEVSLPSDLKNSASEFLAGPEGKRLCGSVNFCTESDKELSGRLTEIDRVRYAHPDRVPRKIHQAAARLGRHISRHVPLTEGRIEMLRYLREQSLSVDYHRYGNLGEREV</sequence>
<protein>
    <recommendedName>
        <fullName evidence="2">L-glutamate gamma-semialdehyde dehydrogenase</fullName>
        <ecNumber evidence="2">1.2.1.88</ecNumber>
    </recommendedName>
</protein>
<evidence type="ECO:0000256" key="4">
    <source>
        <dbReference type="ARBA" id="ARBA00023027"/>
    </source>
</evidence>
<dbReference type="AlphaFoldDB" id="A0A381QTY4"/>
<dbReference type="EMBL" id="UINC01001525">
    <property type="protein sequence ID" value="SUZ82841.1"/>
    <property type="molecule type" value="Genomic_DNA"/>
</dbReference>
<evidence type="ECO:0000259" key="7">
    <source>
        <dbReference type="Pfam" id="PF00171"/>
    </source>
</evidence>
<dbReference type="PROSITE" id="PS00687">
    <property type="entry name" value="ALDEHYDE_DEHYDR_GLU"/>
    <property type="match status" value="1"/>
</dbReference>
<keyword evidence="3" id="KW-0560">Oxidoreductase</keyword>
<dbReference type="PANTHER" id="PTHR42862">
    <property type="entry name" value="DELTA-1-PYRROLINE-5-CARBOXYLATE DEHYDROGENASE 1, ISOFORM A-RELATED"/>
    <property type="match status" value="1"/>
</dbReference>
<dbReference type="InterPro" id="IPR015590">
    <property type="entry name" value="Aldehyde_DH_dom"/>
</dbReference>
<dbReference type="EC" id="1.2.1.88" evidence="2"/>
<accession>A0A381QTY4</accession>
<keyword evidence="6" id="KW-0175">Coiled coil</keyword>
<dbReference type="Gene3D" id="3.40.605.10">
    <property type="entry name" value="Aldehyde Dehydrogenase, Chain A, domain 1"/>
    <property type="match status" value="1"/>
</dbReference>
<dbReference type="InterPro" id="IPR002872">
    <property type="entry name" value="Proline_DH_dom"/>
</dbReference>
<proteinExistence type="predicted"/>
<evidence type="ECO:0000256" key="3">
    <source>
        <dbReference type="ARBA" id="ARBA00023002"/>
    </source>
</evidence>
<evidence type="ECO:0000256" key="1">
    <source>
        <dbReference type="ARBA" id="ARBA00004786"/>
    </source>
</evidence>
<evidence type="ECO:0000313" key="9">
    <source>
        <dbReference type="EMBL" id="SUZ82841.1"/>
    </source>
</evidence>
<dbReference type="SUPFAM" id="SSF51730">
    <property type="entry name" value="FAD-linked oxidoreductase"/>
    <property type="match status" value="1"/>
</dbReference>
<dbReference type="GO" id="GO:0003842">
    <property type="term" value="F:L-glutamate gamma-semialdehyde dehydrogenase activity"/>
    <property type="evidence" value="ECO:0007669"/>
    <property type="project" value="UniProtKB-EC"/>
</dbReference>
<dbReference type="GO" id="GO:0004657">
    <property type="term" value="F:proline dehydrogenase activity"/>
    <property type="evidence" value="ECO:0007669"/>
    <property type="project" value="InterPro"/>
</dbReference>
<dbReference type="InterPro" id="IPR016163">
    <property type="entry name" value="Ald_DH_C"/>
</dbReference>
<dbReference type="InterPro" id="IPR016161">
    <property type="entry name" value="Ald_DH/histidinol_DH"/>
</dbReference>
<keyword evidence="4" id="KW-0520">NAD</keyword>
<feature type="coiled-coil region" evidence="6">
    <location>
        <begin position="15"/>
        <end position="42"/>
    </location>
</feature>
<evidence type="ECO:0000256" key="6">
    <source>
        <dbReference type="SAM" id="Coils"/>
    </source>
</evidence>
<gene>
    <name evidence="9" type="ORF">METZ01_LOCUS35695</name>
</gene>
<dbReference type="Pfam" id="PF01619">
    <property type="entry name" value="Pro_dh"/>
    <property type="match status" value="1"/>
</dbReference>
<comment type="catalytic activity">
    <reaction evidence="5">
        <text>L-glutamate 5-semialdehyde + NAD(+) + H2O = L-glutamate + NADH + 2 H(+)</text>
        <dbReference type="Rhea" id="RHEA:30235"/>
        <dbReference type="ChEBI" id="CHEBI:15377"/>
        <dbReference type="ChEBI" id="CHEBI:15378"/>
        <dbReference type="ChEBI" id="CHEBI:29985"/>
        <dbReference type="ChEBI" id="CHEBI:57540"/>
        <dbReference type="ChEBI" id="CHEBI:57945"/>
        <dbReference type="ChEBI" id="CHEBI:58066"/>
        <dbReference type="EC" id="1.2.1.88"/>
    </reaction>
</comment>
<comment type="pathway">
    <text evidence="1">Amino-acid degradation; L-proline degradation into L-glutamate; L-glutamate from L-proline: step 2/2.</text>
</comment>
<dbReference type="InterPro" id="IPR025703">
    <property type="entry name" value="Bifunct_PutA"/>
</dbReference>